<dbReference type="EMBL" id="NJHN03000039">
    <property type="protein sequence ID" value="KAH9421649.1"/>
    <property type="molecule type" value="Genomic_DNA"/>
</dbReference>
<keyword evidence="2" id="KW-1185">Reference proteome</keyword>
<dbReference type="Proteomes" id="UP000887458">
    <property type="component" value="Unassembled WGS sequence"/>
</dbReference>
<name>A0ABQ8JGD6_DERPT</name>
<reference evidence="1 2" key="1">
    <citation type="journal article" date="2018" name="J. Allergy Clin. Immunol.">
        <title>High-quality assembly of Dermatophagoides pteronyssinus genome and transcriptome reveals a wide range of novel allergens.</title>
        <authorList>
            <person name="Liu X.Y."/>
            <person name="Yang K.Y."/>
            <person name="Wang M.Q."/>
            <person name="Kwok J.S."/>
            <person name="Zeng X."/>
            <person name="Yang Z."/>
            <person name="Xiao X.J."/>
            <person name="Lau C.P."/>
            <person name="Li Y."/>
            <person name="Huang Z.M."/>
            <person name="Ba J.G."/>
            <person name="Yim A.K."/>
            <person name="Ouyang C.Y."/>
            <person name="Ngai S.M."/>
            <person name="Chan T.F."/>
            <person name="Leung E.L."/>
            <person name="Liu L."/>
            <person name="Liu Z.G."/>
            <person name="Tsui S.K."/>
        </authorList>
    </citation>
    <scope>NUCLEOTIDE SEQUENCE [LARGE SCALE GENOMIC DNA]</scope>
    <source>
        <strain evidence="1">Derp</strain>
    </source>
</reference>
<reference evidence="1 2" key="2">
    <citation type="journal article" date="2022" name="Mol. Biol. Evol.">
        <title>Comparative Genomics Reveals Insights into the Divergent Evolution of Astigmatic Mites and Household Pest Adaptations.</title>
        <authorList>
            <person name="Xiong Q."/>
            <person name="Wan A.T."/>
            <person name="Liu X."/>
            <person name="Fung C.S."/>
            <person name="Xiao X."/>
            <person name="Malainual N."/>
            <person name="Hou J."/>
            <person name="Wang L."/>
            <person name="Wang M."/>
            <person name="Yang K.Y."/>
            <person name="Cui Y."/>
            <person name="Leung E.L."/>
            <person name="Nong W."/>
            <person name="Shin S.K."/>
            <person name="Au S.W."/>
            <person name="Jeong K.Y."/>
            <person name="Chew F.T."/>
            <person name="Hui J.H."/>
            <person name="Leung T.F."/>
            <person name="Tungtrongchitr A."/>
            <person name="Zhong N."/>
            <person name="Liu Z."/>
            <person name="Tsui S.K."/>
        </authorList>
    </citation>
    <scope>NUCLEOTIDE SEQUENCE [LARGE SCALE GENOMIC DNA]</scope>
    <source>
        <strain evidence="1">Derp</strain>
    </source>
</reference>
<gene>
    <name evidence="1" type="ORF">DERP_009053</name>
</gene>
<evidence type="ECO:0000313" key="1">
    <source>
        <dbReference type="EMBL" id="KAH9421649.1"/>
    </source>
</evidence>
<protein>
    <submittedName>
        <fullName evidence="1">Uncharacterized protein</fullName>
    </submittedName>
</protein>
<organism evidence="1 2">
    <name type="scientific">Dermatophagoides pteronyssinus</name>
    <name type="common">European house dust mite</name>
    <dbReference type="NCBI Taxonomy" id="6956"/>
    <lineage>
        <taxon>Eukaryota</taxon>
        <taxon>Metazoa</taxon>
        <taxon>Ecdysozoa</taxon>
        <taxon>Arthropoda</taxon>
        <taxon>Chelicerata</taxon>
        <taxon>Arachnida</taxon>
        <taxon>Acari</taxon>
        <taxon>Acariformes</taxon>
        <taxon>Sarcoptiformes</taxon>
        <taxon>Astigmata</taxon>
        <taxon>Psoroptidia</taxon>
        <taxon>Analgoidea</taxon>
        <taxon>Pyroglyphidae</taxon>
        <taxon>Dermatophagoidinae</taxon>
        <taxon>Dermatophagoides</taxon>
    </lineage>
</organism>
<sequence length="105" mass="12306">MINKIKKLKIMENFWQYFLHKYGSKEMEKAKQSINQSILYTLLLLEVNDHLLHLQQQINSDTSGAIYPPSISSIIKNENKIISMAFIVDILSIDQLRNQEQQEIN</sequence>
<accession>A0ABQ8JGD6</accession>
<comment type="caution">
    <text evidence="1">The sequence shown here is derived from an EMBL/GenBank/DDBJ whole genome shotgun (WGS) entry which is preliminary data.</text>
</comment>
<evidence type="ECO:0000313" key="2">
    <source>
        <dbReference type="Proteomes" id="UP000887458"/>
    </source>
</evidence>
<proteinExistence type="predicted"/>